<name>A0A7G9B8F2_9FIRM</name>
<dbReference type="KEGG" id="ohi:H8790_05480"/>
<dbReference type="Pfam" id="PF06908">
    <property type="entry name" value="YpsA"/>
    <property type="match status" value="1"/>
</dbReference>
<accession>A0A7G9B8F2</accession>
<organism evidence="1 2">
    <name type="scientific">Oscillibacter hominis</name>
    <dbReference type="NCBI Taxonomy" id="2763056"/>
    <lineage>
        <taxon>Bacteria</taxon>
        <taxon>Bacillati</taxon>
        <taxon>Bacillota</taxon>
        <taxon>Clostridia</taxon>
        <taxon>Eubacteriales</taxon>
        <taxon>Oscillospiraceae</taxon>
        <taxon>Oscillibacter</taxon>
    </lineage>
</organism>
<dbReference type="EMBL" id="CP060490">
    <property type="protein sequence ID" value="QNL45833.1"/>
    <property type="molecule type" value="Genomic_DNA"/>
</dbReference>
<dbReference type="AlphaFoldDB" id="A0A7G9B8F2"/>
<dbReference type="PANTHER" id="PTHR38440">
    <property type="entry name" value="UPF0398 PROTEIN YPSA"/>
    <property type="match status" value="1"/>
</dbReference>
<dbReference type="PANTHER" id="PTHR38440:SF1">
    <property type="entry name" value="UPF0398 PROTEIN SPR0331"/>
    <property type="match status" value="1"/>
</dbReference>
<gene>
    <name evidence="1" type="ORF">H8790_05480</name>
</gene>
<proteinExistence type="predicted"/>
<dbReference type="Gene3D" id="3.40.50.450">
    <property type="match status" value="1"/>
</dbReference>
<dbReference type="InterPro" id="IPR010697">
    <property type="entry name" value="YspA"/>
</dbReference>
<keyword evidence="2" id="KW-1185">Reference proteome</keyword>
<protein>
    <submittedName>
        <fullName evidence="1">DUF1273 family protein</fullName>
    </submittedName>
</protein>
<dbReference type="SUPFAM" id="SSF102405">
    <property type="entry name" value="MCP/YpsA-like"/>
    <property type="match status" value="1"/>
</dbReference>
<sequence>MKSKTCCFTGHRQIPKEVRPALEQELEQTLRDLTAQGVVYYGAGGALGFDTLAAQTVLRLRREFPQIRLILVLPCPEQTRGWRSEDVAEYQRILSSADKVVYVSDHYDRGCMHRRNRHLVDHSGTCVAYCARSTGGTAYTVRYARSKGLPVLYLGGASPLL</sequence>
<reference evidence="1 2" key="1">
    <citation type="submission" date="2020-08" db="EMBL/GenBank/DDBJ databases">
        <authorList>
            <person name="Liu C."/>
            <person name="Sun Q."/>
        </authorList>
    </citation>
    <scope>NUCLEOTIDE SEQUENCE [LARGE SCALE GENOMIC DNA]</scope>
    <source>
        <strain evidence="1 2">NSJ-62</strain>
    </source>
</reference>
<dbReference type="Proteomes" id="UP000515960">
    <property type="component" value="Chromosome"/>
</dbReference>
<evidence type="ECO:0000313" key="1">
    <source>
        <dbReference type="EMBL" id="QNL45833.1"/>
    </source>
</evidence>
<evidence type="ECO:0000313" key="2">
    <source>
        <dbReference type="Proteomes" id="UP000515960"/>
    </source>
</evidence>